<comment type="caution">
    <text evidence="2">The sequence shown here is derived from an EMBL/GenBank/DDBJ whole genome shotgun (WGS) entry which is preliminary data.</text>
</comment>
<proteinExistence type="predicted"/>
<evidence type="ECO:0000313" key="3">
    <source>
        <dbReference type="Proteomes" id="UP000228996"/>
    </source>
</evidence>
<keyword evidence="1" id="KW-0812">Transmembrane</keyword>
<organism evidence="2 3">
    <name type="scientific">Candidatus Shapirobacteria bacterium CG08_land_8_20_14_0_20_39_18</name>
    <dbReference type="NCBI Taxonomy" id="1974883"/>
    <lineage>
        <taxon>Bacteria</taxon>
        <taxon>Candidatus Shapironibacteriota</taxon>
    </lineage>
</organism>
<feature type="transmembrane region" description="Helical" evidence="1">
    <location>
        <begin position="67"/>
        <end position="91"/>
    </location>
</feature>
<name>A0A2M6XC79_9BACT</name>
<accession>A0A2M6XC79</accession>
<feature type="transmembrane region" description="Helical" evidence="1">
    <location>
        <begin position="12"/>
        <end position="32"/>
    </location>
</feature>
<dbReference type="EMBL" id="PEYO01000018">
    <property type="protein sequence ID" value="PIU03294.1"/>
    <property type="molecule type" value="Genomic_DNA"/>
</dbReference>
<reference evidence="3" key="1">
    <citation type="submission" date="2017-09" db="EMBL/GenBank/DDBJ databases">
        <title>Depth-based differentiation of microbial function through sediment-hosted aquifers and enrichment of novel symbionts in the deep terrestrial subsurface.</title>
        <authorList>
            <person name="Probst A.J."/>
            <person name="Ladd B."/>
            <person name="Jarett J.K."/>
            <person name="Geller-Mcgrath D.E."/>
            <person name="Sieber C.M.K."/>
            <person name="Emerson J.B."/>
            <person name="Anantharaman K."/>
            <person name="Thomas B.C."/>
            <person name="Malmstrom R."/>
            <person name="Stieglmeier M."/>
            <person name="Klingl A."/>
            <person name="Woyke T."/>
            <person name="Ryan C.M."/>
            <person name="Banfield J.F."/>
        </authorList>
    </citation>
    <scope>NUCLEOTIDE SEQUENCE [LARGE SCALE GENOMIC DNA]</scope>
</reference>
<gene>
    <name evidence="2" type="ORF">COT44_03655</name>
</gene>
<sequence length="107" mass="12264">MKVIRWFLADLARMGFLVSLIPGGLIVSTCLVDSWYVRPMAFLLFAGFSLAVGIFFDWYPHLILGTWLGYVLVACLLAIMAGYFLVVALAIPIRERWLGYLYQRRKK</sequence>
<feature type="transmembrane region" description="Helical" evidence="1">
    <location>
        <begin position="41"/>
        <end position="61"/>
    </location>
</feature>
<keyword evidence="1" id="KW-1133">Transmembrane helix</keyword>
<protein>
    <submittedName>
        <fullName evidence="2">Uncharacterized protein</fullName>
    </submittedName>
</protein>
<dbReference type="AlphaFoldDB" id="A0A2M6XC79"/>
<dbReference type="Proteomes" id="UP000228996">
    <property type="component" value="Unassembled WGS sequence"/>
</dbReference>
<evidence type="ECO:0000313" key="2">
    <source>
        <dbReference type="EMBL" id="PIU03294.1"/>
    </source>
</evidence>
<keyword evidence="1" id="KW-0472">Membrane</keyword>
<evidence type="ECO:0000256" key="1">
    <source>
        <dbReference type="SAM" id="Phobius"/>
    </source>
</evidence>